<feature type="domain" description="SMP-30/Gluconolactonase/LRE-like region" evidence="3">
    <location>
        <begin position="14"/>
        <end position="259"/>
    </location>
</feature>
<dbReference type="Proteomes" id="UP001500984">
    <property type="component" value="Unassembled WGS sequence"/>
</dbReference>
<dbReference type="Gene3D" id="2.120.10.30">
    <property type="entry name" value="TolB, C-terminal domain"/>
    <property type="match status" value="1"/>
</dbReference>
<dbReference type="InterPro" id="IPR011042">
    <property type="entry name" value="6-blade_b-propeller_TolB-like"/>
</dbReference>
<dbReference type="RefSeq" id="WP_344334321.1">
    <property type="nucleotide sequence ID" value="NZ_BAAAPZ010000001.1"/>
</dbReference>
<name>A0ABN2W9I1_9MICO</name>
<comment type="similarity">
    <text evidence="1">Belongs to the SMP-30/CGR1 family.</text>
</comment>
<evidence type="ECO:0000313" key="4">
    <source>
        <dbReference type="EMBL" id="GAA2086781.1"/>
    </source>
</evidence>
<proteinExistence type="inferred from homology"/>
<sequence>MKAAQHTEPLSFHAEGPVWWPDDGSALANSLRWVDLTRGRVLTLTAAGVSHADVGGPVAAFLRPRAGGGAAVVTEHGLSLSRDPALSDLRPALSVLDDPGVRFNEGGASPTGSLLCGSMRYDQAHGGAVLLEVTPELEVRTVRRGLTVSNGIDWSPDGTLAYHNDTPARRTTVSPWDPETGLGEPRTLFALDERDGAIGPDGLCVDSEGRVWTAIYGGSRVECREPSGRLAEVVELPVTNVTACAFGGERLDELFITTTRENVPAGSQPQAGAVFTVKPGAVGRPVRPFAG</sequence>
<accession>A0ABN2W9I1</accession>
<dbReference type="PANTHER" id="PTHR10907:SF47">
    <property type="entry name" value="REGUCALCIN"/>
    <property type="match status" value="1"/>
</dbReference>
<feature type="region of interest" description="Disordered" evidence="2">
    <location>
        <begin position="163"/>
        <end position="182"/>
    </location>
</feature>
<evidence type="ECO:0000313" key="5">
    <source>
        <dbReference type="Proteomes" id="UP001500984"/>
    </source>
</evidence>
<dbReference type="PANTHER" id="PTHR10907">
    <property type="entry name" value="REGUCALCIN"/>
    <property type="match status" value="1"/>
</dbReference>
<evidence type="ECO:0000256" key="1">
    <source>
        <dbReference type="ARBA" id="ARBA00008853"/>
    </source>
</evidence>
<gene>
    <name evidence="4" type="ORF">GCM10009823_00760</name>
</gene>
<dbReference type="SUPFAM" id="SSF63829">
    <property type="entry name" value="Calcium-dependent phosphotriesterase"/>
    <property type="match status" value="1"/>
</dbReference>
<dbReference type="Pfam" id="PF08450">
    <property type="entry name" value="SGL"/>
    <property type="match status" value="1"/>
</dbReference>
<keyword evidence="5" id="KW-1185">Reference proteome</keyword>
<evidence type="ECO:0000256" key="2">
    <source>
        <dbReference type="SAM" id="MobiDB-lite"/>
    </source>
</evidence>
<dbReference type="InterPro" id="IPR013658">
    <property type="entry name" value="SGL"/>
</dbReference>
<comment type="caution">
    <text evidence="4">The sequence shown here is derived from an EMBL/GenBank/DDBJ whole genome shotgun (WGS) entry which is preliminary data.</text>
</comment>
<dbReference type="EMBL" id="BAAAPZ010000001">
    <property type="protein sequence ID" value="GAA2086781.1"/>
    <property type="molecule type" value="Genomic_DNA"/>
</dbReference>
<dbReference type="InterPro" id="IPR005511">
    <property type="entry name" value="SMP-30"/>
</dbReference>
<dbReference type="PRINTS" id="PR01790">
    <property type="entry name" value="SMP30FAMILY"/>
</dbReference>
<protein>
    <submittedName>
        <fullName evidence="4">SMP-30/gluconolactonase/LRE family protein</fullName>
    </submittedName>
</protein>
<evidence type="ECO:0000259" key="3">
    <source>
        <dbReference type="Pfam" id="PF08450"/>
    </source>
</evidence>
<reference evidence="4 5" key="1">
    <citation type="journal article" date="2019" name="Int. J. Syst. Evol. Microbiol.">
        <title>The Global Catalogue of Microorganisms (GCM) 10K type strain sequencing project: providing services to taxonomists for standard genome sequencing and annotation.</title>
        <authorList>
            <consortium name="The Broad Institute Genomics Platform"/>
            <consortium name="The Broad Institute Genome Sequencing Center for Infectious Disease"/>
            <person name="Wu L."/>
            <person name="Ma J."/>
        </authorList>
    </citation>
    <scope>NUCLEOTIDE SEQUENCE [LARGE SCALE GENOMIC DNA]</scope>
    <source>
        <strain evidence="4 5">JCM 15900</strain>
    </source>
</reference>
<organism evidence="4 5">
    <name type="scientific">Brevibacterium salitolerans</name>
    <dbReference type="NCBI Taxonomy" id="1403566"/>
    <lineage>
        <taxon>Bacteria</taxon>
        <taxon>Bacillati</taxon>
        <taxon>Actinomycetota</taxon>
        <taxon>Actinomycetes</taxon>
        <taxon>Micrococcales</taxon>
        <taxon>Brevibacteriaceae</taxon>
        <taxon>Brevibacterium</taxon>
    </lineage>
</organism>